<dbReference type="SUPFAM" id="SSF88659">
    <property type="entry name" value="Sigma3 and sigma4 domains of RNA polymerase sigma factors"/>
    <property type="match status" value="1"/>
</dbReference>
<dbReference type="GO" id="GO:0003700">
    <property type="term" value="F:DNA-binding transcription factor activity"/>
    <property type="evidence" value="ECO:0007669"/>
    <property type="project" value="InterPro"/>
</dbReference>
<dbReference type="PRINTS" id="PR00046">
    <property type="entry name" value="SIGMA70FCT"/>
</dbReference>
<accession>A0A2H0UWZ4</accession>
<dbReference type="Gene3D" id="1.10.10.10">
    <property type="entry name" value="Winged helix-like DNA-binding domain superfamily/Winged helix DNA-binding domain"/>
    <property type="match status" value="1"/>
</dbReference>
<dbReference type="InterPro" id="IPR007630">
    <property type="entry name" value="RNA_pol_sigma70_r4"/>
</dbReference>
<proteinExistence type="predicted"/>
<dbReference type="InterPro" id="IPR036388">
    <property type="entry name" value="WH-like_DNA-bd_sf"/>
</dbReference>
<dbReference type="InterPro" id="IPR050239">
    <property type="entry name" value="Sigma-70_RNA_pol_init_factors"/>
</dbReference>
<dbReference type="Pfam" id="PF04545">
    <property type="entry name" value="Sigma70_r4"/>
    <property type="match status" value="1"/>
</dbReference>
<evidence type="ECO:0000259" key="1">
    <source>
        <dbReference type="Pfam" id="PF04545"/>
    </source>
</evidence>
<sequence>MLQFNYSKICQDIFNPLPSRQKEILERRFGLATGQGETLDSIGQDLGLTRERIRQIENEAFSKLEREKDKRELKRVFFYFKEYFEGFGGFKREDMLLGDLGEENFNKHIYFLLTLADDFWRISETDKFYTFWTIEEDFRPKVETLLNSLFEKFQRANKLFSEEELFNKEVDELRSSSPFAGAWAKEEPRILHTLLEIAKKIERGPQGQFGLTDWPEIKPKGIKDKAYLVFKEEKKPLHFTQVALFIGKETHPQTVHNELIRDPRFILVGRGIYALKEWGYETGTVRDVISKILKETEKPMCREELLREVQKQRLVKENTILLNLANGKYFSRDEKGRYRLKNV</sequence>
<gene>
    <name evidence="2" type="ORF">COU02_00580</name>
</gene>
<dbReference type="GO" id="GO:0006352">
    <property type="term" value="P:DNA-templated transcription initiation"/>
    <property type="evidence" value="ECO:0007669"/>
    <property type="project" value="InterPro"/>
</dbReference>
<dbReference type="Gene3D" id="1.10.10.1250">
    <property type="entry name" value="RNA polymerase, subunit delta, N-terminal domain"/>
    <property type="match status" value="1"/>
</dbReference>
<dbReference type="InterPro" id="IPR013324">
    <property type="entry name" value="RNA_pol_sigma_r3/r4-like"/>
</dbReference>
<comment type="caution">
    <text evidence="2">The sequence shown here is derived from an EMBL/GenBank/DDBJ whole genome shotgun (WGS) entry which is preliminary data.</text>
</comment>
<dbReference type="Proteomes" id="UP000230882">
    <property type="component" value="Unassembled WGS sequence"/>
</dbReference>
<feature type="domain" description="RNA polymerase sigma-70 region 4" evidence="1">
    <location>
        <begin position="17"/>
        <end position="64"/>
    </location>
</feature>
<dbReference type="InterPro" id="IPR000943">
    <property type="entry name" value="RNA_pol_sigma70"/>
</dbReference>
<protein>
    <recommendedName>
        <fullName evidence="1">RNA polymerase sigma-70 region 4 domain-containing protein</fullName>
    </recommendedName>
</protein>
<evidence type="ECO:0000313" key="2">
    <source>
        <dbReference type="EMBL" id="PIR91327.1"/>
    </source>
</evidence>
<dbReference type="InterPro" id="IPR038087">
    <property type="entry name" value="RNAP_delta_N_dom_sf"/>
</dbReference>
<dbReference type="EMBL" id="PFAU01000015">
    <property type="protein sequence ID" value="PIR91327.1"/>
    <property type="molecule type" value="Genomic_DNA"/>
</dbReference>
<reference evidence="3" key="1">
    <citation type="submission" date="2017-09" db="EMBL/GenBank/DDBJ databases">
        <title>Depth-based differentiation of microbial function through sediment-hosted aquifers and enrichment of novel symbionts in the deep terrestrial subsurface.</title>
        <authorList>
            <person name="Probst A.J."/>
            <person name="Ladd B."/>
            <person name="Jarett J.K."/>
            <person name="Geller-Mcgrath D.E."/>
            <person name="Sieber C.M.K."/>
            <person name="Emerson J.B."/>
            <person name="Anantharaman K."/>
            <person name="Thomas B.C."/>
            <person name="Malmstrom R."/>
            <person name="Stieglmeier M."/>
            <person name="Klingl A."/>
            <person name="Woyke T."/>
            <person name="Ryan C.M."/>
            <person name="Banfield J.F."/>
        </authorList>
    </citation>
    <scope>NUCLEOTIDE SEQUENCE [LARGE SCALE GENOMIC DNA]</scope>
</reference>
<dbReference type="PANTHER" id="PTHR30603">
    <property type="entry name" value="RNA POLYMERASE SIGMA FACTOR RPO"/>
    <property type="match status" value="1"/>
</dbReference>
<name>A0A2H0UWZ4_9BACT</name>
<dbReference type="AlphaFoldDB" id="A0A2H0UWZ4"/>
<dbReference type="PANTHER" id="PTHR30603:SF47">
    <property type="entry name" value="RNA POLYMERASE SIGMA FACTOR SIGD, CHLOROPLASTIC"/>
    <property type="match status" value="1"/>
</dbReference>
<dbReference type="CDD" id="cd06171">
    <property type="entry name" value="Sigma70_r4"/>
    <property type="match status" value="1"/>
</dbReference>
<evidence type="ECO:0000313" key="3">
    <source>
        <dbReference type="Proteomes" id="UP000230882"/>
    </source>
</evidence>
<organism evidence="2 3">
    <name type="scientific">bacterium (Candidatus Gribaldobacteria) CG10_big_fil_rev_8_21_14_0_10_37_46</name>
    <dbReference type="NCBI Taxonomy" id="2014276"/>
    <lineage>
        <taxon>Bacteria</taxon>
        <taxon>Candidatus Gribaldobacteria</taxon>
    </lineage>
</organism>